<name>A0ABR3JQG8_9AGAR</name>
<reference evidence="2" key="1">
    <citation type="submission" date="2024-06" db="EMBL/GenBank/DDBJ databases">
        <title>Multi-omics analyses provide insights into the biosynthesis of the anticancer antibiotic pleurotin in Hohenbuehelia grisea.</title>
        <authorList>
            <person name="Weaver J.A."/>
            <person name="Alberti F."/>
        </authorList>
    </citation>
    <scope>NUCLEOTIDE SEQUENCE [LARGE SCALE GENOMIC DNA]</scope>
    <source>
        <strain evidence="2">T-177</strain>
    </source>
</reference>
<protein>
    <submittedName>
        <fullName evidence="1">Uncharacterized protein</fullName>
    </submittedName>
</protein>
<dbReference type="Proteomes" id="UP001556367">
    <property type="component" value="Unassembled WGS sequence"/>
</dbReference>
<sequence>MSTQTPPAVAANADYGGTGWARSGEGESACRHYLCTVTDCTQTQQVLTWRYRRLSPQSFIACAAYDGPTMVVRLELVVWKASSMSLDHQVYATVGNPWASSSSTVYRRNRVRTMLTKRSVASIPSSEMEEG</sequence>
<evidence type="ECO:0000313" key="2">
    <source>
        <dbReference type="Proteomes" id="UP001556367"/>
    </source>
</evidence>
<comment type="caution">
    <text evidence="1">The sequence shown here is derived from an EMBL/GenBank/DDBJ whole genome shotgun (WGS) entry which is preliminary data.</text>
</comment>
<keyword evidence="2" id="KW-1185">Reference proteome</keyword>
<accession>A0ABR3JQG8</accession>
<gene>
    <name evidence="1" type="ORF">HGRIS_000243</name>
</gene>
<organism evidence="1 2">
    <name type="scientific">Hohenbuehelia grisea</name>
    <dbReference type="NCBI Taxonomy" id="104357"/>
    <lineage>
        <taxon>Eukaryota</taxon>
        <taxon>Fungi</taxon>
        <taxon>Dikarya</taxon>
        <taxon>Basidiomycota</taxon>
        <taxon>Agaricomycotina</taxon>
        <taxon>Agaricomycetes</taxon>
        <taxon>Agaricomycetidae</taxon>
        <taxon>Agaricales</taxon>
        <taxon>Pleurotineae</taxon>
        <taxon>Pleurotaceae</taxon>
        <taxon>Hohenbuehelia</taxon>
    </lineage>
</organism>
<proteinExistence type="predicted"/>
<dbReference type="EMBL" id="JASNQZ010000004">
    <property type="protein sequence ID" value="KAL0958064.1"/>
    <property type="molecule type" value="Genomic_DNA"/>
</dbReference>
<evidence type="ECO:0000313" key="1">
    <source>
        <dbReference type="EMBL" id="KAL0958064.1"/>
    </source>
</evidence>